<dbReference type="GO" id="GO:0016616">
    <property type="term" value="F:oxidoreductase activity, acting on the CH-OH group of donors, NAD or NADP as acceptor"/>
    <property type="evidence" value="ECO:0007669"/>
    <property type="project" value="TreeGrafter"/>
</dbReference>
<dbReference type="SUPFAM" id="SSF51735">
    <property type="entry name" value="NAD(P)-binding Rossmann-fold domains"/>
    <property type="match status" value="1"/>
</dbReference>
<evidence type="ECO:0000256" key="2">
    <source>
        <dbReference type="ARBA" id="ARBA00023445"/>
    </source>
</evidence>
<dbReference type="CDD" id="cd05227">
    <property type="entry name" value="AR_SDR_e"/>
    <property type="match status" value="1"/>
</dbReference>
<proteinExistence type="inferred from homology"/>
<dbReference type="Gene3D" id="3.40.50.720">
    <property type="entry name" value="NAD(P)-binding Rossmann-like Domain"/>
    <property type="match status" value="1"/>
</dbReference>
<evidence type="ECO:0000313" key="5">
    <source>
        <dbReference type="Proteomes" id="UP001222325"/>
    </source>
</evidence>
<feature type="domain" description="NAD-dependent epimerase/dehydratase" evidence="3">
    <location>
        <begin position="11"/>
        <end position="264"/>
    </location>
</feature>
<organism evidence="4 5">
    <name type="scientific">Mycena belliarum</name>
    <dbReference type="NCBI Taxonomy" id="1033014"/>
    <lineage>
        <taxon>Eukaryota</taxon>
        <taxon>Fungi</taxon>
        <taxon>Dikarya</taxon>
        <taxon>Basidiomycota</taxon>
        <taxon>Agaricomycotina</taxon>
        <taxon>Agaricomycetes</taxon>
        <taxon>Agaricomycetidae</taxon>
        <taxon>Agaricales</taxon>
        <taxon>Marasmiineae</taxon>
        <taxon>Mycenaceae</taxon>
        <taxon>Mycena</taxon>
    </lineage>
</organism>
<comment type="caution">
    <text evidence="4">The sequence shown here is derived from an EMBL/GenBank/DDBJ whole genome shotgun (WGS) entry which is preliminary data.</text>
</comment>
<keyword evidence="1" id="KW-0560">Oxidoreductase</keyword>
<protein>
    <submittedName>
        <fullName evidence="4">D-lactaldehyde dehydrogenase</fullName>
    </submittedName>
</protein>
<dbReference type="EMBL" id="JARJCN010000079">
    <property type="protein sequence ID" value="KAJ7076683.1"/>
    <property type="molecule type" value="Genomic_DNA"/>
</dbReference>
<dbReference type="AlphaFoldDB" id="A0AAD6TR94"/>
<gene>
    <name evidence="4" type="ORF">B0H15DRAFT_925119</name>
</gene>
<dbReference type="Proteomes" id="UP001222325">
    <property type="component" value="Unassembled WGS sequence"/>
</dbReference>
<comment type="similarity">
    <text evidence="2">Belongs to the NAD(P)-dependent epimerase/dehydratase family. Dihydroflavonol-4-reductase subfamily.</text>
</comment>
<dbReference type="Pfam" id="PF01370">
    <property type="entry name" value="Epimerase"/>
    <property type="match status" value="1"/>
</dbReference>
<dbReference type="PANTHER" id="PTHR10366:SF564">
    <property type="entry name" value="STEROL-4-ALPHA-CARBOXYLATE 3-DEHYDROGENASE, DECARBOXYLATING"/>
    <property type="match status" value="1"/>
</dbReference>
<dbReference type="InterPro" id="IPR001509">
    <property type="entry name" value="Epimerase_deHydtase"/>
</dbReference>
<evidence type="ECO:0000256" key="1">
    <source>
        <dbReference type="ARBA" id="ARBA00023002"/>
    </source>
</evidence>
<reference evidence="4" key="1">
    <citation type="submission" date="2023-03" db="EMBL/GenBank/DDBJ databases">
        <title>Massive genome expansion in bonnet fungi (Mycena s.s.) driven by repeated elements and novel gene families across ecological guilds.</title>
        <authorList>
            <consortium name="Lawrence Berkeley National Laboratory"/>
            <person name="Harder C.B."/>
            <person name="Miyauchi S."/>
            <person name="Viragh M."/>
            <person name="Kuo A."/>
            <person name="Thoen E."/>
            <person name="Andreopoulos B."/>
            <person name="Lu D."/>
            <person name="Skrede I."/>
            <person name="Drula E."/>
            <person name="Henrissat B."/>
            <person name="Morin E."/>
            <person name="Kohler A."/>
            <person name="Barry K."/>
            <person name="LaButti K."/>
            <person name="Morin E."/>
            <person name="Salamov A."/>
            <person name="Lipzen A."/>
            <person name="Mereny Z."/>
            <person name="Hegedus B."/>
            <person name="Baldrian P."/>
            <person name="Stursova M."/>
            <person name="Weitz H."/>
            <person name="Taylor A."/>
            <person name="Grigoriev I.V."/>
            <person name="Nagy L.G."/>
            <person name="Martin F."/>
            <person name="Kauserud H."/>
        </authorList>
    </citation>
    <scope>NUCLEOTIDE SEQUENCE</scope>
    <source>
        <strain evidence="4">CBHHK173m</strain>
    </source>
</reference>
<name>A0AAD6TR94_9AGAR</name>
<keyword evidence="5" id="KW-1185">Reference proteome</keyword>
<sequence>MPTITSQSGKVLVSGANGYIAVWVVRTLLEQGYSVRGAVRSADKGTHLSELFASYGDKFEVVVVPDITKEGAFDEAVKGVDAIEHTASPFHFQADDPAELLEPAIKGTVGILESARKYGTSVKRVVVTSSCAAVLNISPEPQFLSELDWNDQAVKEVEEQGRGASAASKYRASKTLAERAAWDFVKKYKDEIAWDLSVMNPPLVVGPVIHAVTSPDALNTSTRAMYDVFTKPDSASGGGCWVDVRDLALAHVSALQSELAGGERIIIAAGAFTWQDWLDAAPVSSKYQKGAPGAGKDAVHLLRYDNEKGKVLLSLRYRSMEDTAADVVADWEARGW</sequence>
<dbReference type="PANTHER" id="PTHR10366">
    <property type="entry name" value="NAD DEPENDENT EPIMERASE/DEHYDRATASE"/>
    <property type="match status" value="1"/>
</dbReference>
<accession>A0AAD6TR94</accession>
<evidence type="ECO:0000313" key="4">
    <source>
        <dbReference type="EMBL" id="KAJ7076683.1"/>
    </source>
</evidence>
<dbReference type="InterPro" id="IPR036291">
    <property type="entry name" value="NAD(P)-bd_dom_sf"/>
</dbReference>
<dbReference type="InterPro" id="IPR050425">
    <property type="entry name" value="NAD(P)_dehydrat-like"/>
</dbReference>
<evidence type="ECO:0000259" key="3">
    <source>
        <dbReference type="Pfam" id="PF01370"/>
    </source>
</evidence>